<dbReference type="Pfam" id="PF11104">
    <property type="entry name" value="PilM_2"/>
    <property type="match status" value="1"/>
</dbReference>
<keyword evidence="3" id="KW-1185">Reference proteome</keyword>
<dbReference type="EMBL" id="FPKR01000008">
    <property type="protein sequence ID" value="SFZ77354.1"/>
    <property type="molecule type" value="Genomic_DNA"/>
</dbReference>
<sequence>MHNSPLHCSGGLLAFKLKLVKSSLPTKLFKGKFKLNLDFLKPKAPALIGVDISTSAVKLVELSESGKHFTIERYVIEPLPKDAVADGNIANLEAVSEAVKRAWRLMGTRVKGAALALPAAAVITKKITVPAGQTEAELEQQVETEANQYIPFALDEVNLDFQVLGASAATPDEVEVLIAASRKEKVEDRVAAIEAAGLKAVVMDVESFATQAAYELIERQLPNNGQGQTVVIVDIGAAMMHINVLRDGQQIYSREQAFGGAQLTQDIQRKFNLSAEEAEAAKRNGGLPDSYEPEVLQPFMDSLALEISRALQFFFTSTQYSSVDHILLAGGCSVIPGLDEVVASRTQVSTMIANPFLNMSQSARIKTRQLLLDAPSLMIACGLAMRRFD</sequence>
<accession>A0A1K2HM74</accession>
<dbReference type="SMART" id="SM00842">
    <property type="entry name" value="FtsA"/>
    <property type="match status" value="1"/>
</dbReference>
<dbReference type="Gene3D" id="3.30.1490.300">
    <property type="match status" value="1"/>
</dbReference>
<name>A0A1K2HM74_9NEIS</name>
<dbReference type="PANTHER" id="PTHR32432:SF3">
    <property type="entry name" value="ETHANOLAMINE UTILIZATION PROTEIN EUTJ"/>
    <property type="match status" value="1"/>
</dbReference>
<organism evidence="2 3">
    <name type="scientific">Chitinimonas taiwanensis DSM 18899</name>
    <dbReference type="NCBI Taxonomy" id="1121279"/>
    <lineage>
        <taxon>Bacteria</taxon>
        <taxon>Pseudomonadati</taxon>
        <taxon>Pseudomonadota</taxon>
        <taxon>Betaproteobacteria</taxon>
        <taxon>Neisseriales</taxon>
        <taxon>Chitinibacteraceae</taxon>
        <taxon>Chitinimonas</taxon>
    </lineage>
</organism>
<dbReference type="PIRSF" id="PIRSF019169">
    <property type="entry name" value="PilM"/>
    <property type="match status" value="1"/>
</dbReference>
<dbReference type="InterPro" id="IPR043129">
    <property type="entry name" value="ATPase_NBD"/>
</dbReference>
<dbReference type="STRING" id="1121279.SAMN02745887_02357"/>
<dbReference type="Gene3D" id="3.30.420.40">
    <property type="match status" value="2"/>
</dbReference>
<dbReference type="GO" id="GO:0051301">
    <property type="term" value="P:cell division"/>
    <property type="evidence" value="ECO:0007669"/>
    <property type="project" value="InterPro"/>
</dbReference>
<dbReference type="InterPro" id="IPR050696">
    <property type="entry name" value="FtsA/MreB"/>
</dbReference>
<gene>
    <name evidence="2" type="ORF">SAMN02745887_02357</name>
</gene>
<reference evidence="2 3" key="1">
    <citation type="submission" date="2016-11" db="EMBL/GenBank/DDBJ databases">
        <authorList>
            <person name="Jaros S."/>
            <person name="Januszkiewicz K."/>
            <person name="Wedrychowicz H."/>
        </authorList>
    </citation>
    <scope>NUCLEOTIDE SEQUENCE [LARGE SCALE GENOMIC DNA]</scope>
    <source>
        <strain evidence="2 3">DSM 18899</strain>
    </source>
</reference>
<evidence type="ECO:0000313" key="3">
    <source>
        <dbReference type="Proteomes" id="UP000186513"/>
    </source>
</evidence>
<dbReference type="PANTHER" id="PTHR32432">
    <property type="entry name" value="CELL DIVISION PROTEIN FTSA-RELATED"/>
    <property type="match status" value="1"/>
</dbReference>
<dbReference type="SUPFAM" id="SSF53067">
    <property type="entry name" value="Actin-like ATPase domain"/>
    <property type="match status" value="2"/>
</dbReference>
<protein>
    <submittedName>
        <fullName evidence="2">Type IV pilus assembly protein PilM</fullName>
    </submittedName>
</protein>
<dbReference type="AlphaFoldDB" id="A0A1K2HM74"/>
<dbReference type="InterPro" id="IPR003494">
    <property type="entry name" value="SHS2_FtsA"/>
</dbReference>
<dbReference type="CDD" id="cd24049">
    <property type="entry name" value="ASKHA_NBD_PilM"/>
    <property type="match status" value="1"/>
</dbReference>
<evidence type="ECO:0000313" key="2">
    <source>
        <dbReference type="EMBL" id="SFZ77354.1"/>
    </source>
</evidence>
<feature type="domain" description="SHS2" evidence="1">
    <location>
        <begin position="47"/>
        <end position="214"/>
    </location>
</feature>
<evidence type="ECO:0000259" key="1">
    <source>
        <dbReference type="SMART" id="SM00842"/>
    </source>
</evidence>
<dbReference type="InterPro" id="IPR005883">
    <property type="entry name" value="PilM"/>
</dbReference>
<dbReference type="NCBIfam" id="TIGR01175">
    <property type="entry name" value="pilM"/>
    <property type="match status" value="1"/>
</dbReference>
<dbReference type="Proteomes" id="UP000186513">
    <property type="component" value="Unassembled WGS sequence"/>
</dbReference>
<proteinExistence type="predicted"/>